<organism evidence="2 3">
    <name type="scientific">Suillus subaureus</name>
    <dbReference type="NCBI Taxonomy" id="48587"/>
    <lineage>
        <taxon>Eukaryota</taxon>
        <taxon>Fungi</taxon>
        <taxon>Dikarya</taxon>
        <taxon>Basidiomycota</taxon>
        <taxon>Agaricomycotina</taxon>
        <taxon>Agaricomycetes</taxon>
        <taxon>Agaricomycetidae</taxon>
        <taxon>Boletales</taxon>
        <taxon>Suillineae</taxon>
        <taxon>Suillaceae</taxon>
        <taxon>Suillus</taxon>
    </lineage>
</organism>
<dbReference type="PANTHER" id="PTHR45786:SF74">
    <property type="entry name" value="ATP-DEPENDENT DNA HELICASE"/>
    <property type="match status" value="1"/>
</dbReference>
<feature type="compositionally biased region" description="Basic and acidic residues" evidence="1">
    <location>
        <begin position="193"/>
        <end position="221"/>
    </location>
</feature>
<evidence type="ECO:0000313" key="3">
    <source>
        <dbReference type="Proteomes" id="UP000807769"/>
    </source>
</evidence>
<dbReference type="RefSeq" id="XP_041191262.1">
    <property type="nucleotide sequence ID" value="XM_041340416.1"/>
</dbReference>
<dbReference type="GeneID" id="64634432"/>
<name>A0A9P7E7F6_9AGAM</name>
<dbReference type="AlphaFoldDB" id="A0A9P7E7F6"/>
<accession>A0A9P7E7F6</accession>
<sequence>MAAGIWPPHVPHIPVPNEPVQPRPPAPPVLPVPPMPPVYGPIHYEGAIDPHNFNNPLHYFASNPALPLHAPPEPDYYQFNIQFQHHFQEEQMENEQIRNDLLHRQAQEAFRQEQLQQQLQQQEARRINREVEEALHLQQQQAEQWQMQQQMQQQFWQQEAQQVNRQAQHALELEQHEAEQMNRQHQGVLQVGQHEEQRHNRQEQRVHEQEEHLEEALHEYNDPVSQENCEQDEERRRTQEHEHCLQHGEEEQHINQAVPVPDGGRPYTEPITHHTLGPLNIECTNCHAMHFACEKLSNSSQRNPRFGMCCLQGQVNFPPFPAWPPELRQAYTDRTFISKIHQYNSALAFISVGVNIEDHALQGSGPNAFHIHRSLHHLMGSLIPPEGLQPSYAQLYIYDPEEATNICATCPGNEGLDRHILRELHDMLY</sequence>
<dbReference type="PANTHER" id="PTHR45786">
    <property type="entry name" value="DNA BINDING PROTEIN-LIKE"/>
    <property type="match status" value="1"/>
</dbReference>
<evidence type="ECO:0000256" key="1">
    <source>
        <dbReference type="SAM" id="MobiDB-lite"/>
    </source>
</evidence>
<dbReference type="OrthoDB" id="2669322at2759"/>
<feature type="region of interest" description="Disordered" evidence="1">
    <location>
        <begin position="189"/>
        <end position="255"/>
    </location>
</feature>
<keyword evidence="3" id="KW-1185">Reference proteome</keyword>
<protein>
    <submittedName>
        <fullName evidence="2">Uncharacterized protein</fullName>
    </submittedName>
</protein>
<proteinExistence type="predicted"/>
<feature type="compositionally biased region" description="Basic and acidic residues" evidence="1">
    <location>
        <begin position="233"/>
        <end position="253"/>
    </location>
</feature>
<gene>
    <name evidence="2" type="ORF">BJ212DRAFT_1482413</name>
</gene>
<reference evidence="2" key="1">
    <citation type="journal article" date="2020" name="New Phytol.">
        <title>Comparative genomics reveals dynamic genome evolution in host specialist ectomycorrhizal fungi.</title>
        <authorList>
            <person name="Lofgren L.A."/>
            <person name="Nguyen N.H."/>
            <person name="Vilgalys R."/>
            <person name="Ruytinx J."/>
            <person name="Liao H.L."/>
            <person name="Branco S."/>
            <person name="Kuo A."/>
            <person name="LaButti K."/>
            <person name="Lipzen A."/>
            <person name="Andreopoulos W."/>
            <person name="Pangilinan J."/>
            <person name="Riley R."/>
            <person name="Hundley H."/>
            <person name="Na H."/>
            <person name="Barry K."/>
            <person name="Grigoriev I.V."/>
            <person name="Stajich J.E."/>
            <person name="Kennedy P.G."/>
        </authorList>
    </citation>
    <scope>NUCLEOTIDE SEQUENCE</scope>
    <source>
        <strain evidence="2">MN1</strain>
    </source>
</reference>
<dbReference type="Proteomes" id="UP000807769">
    <property type="component" value="Unassembled WGS sequence"/>
</dbReference>
<evidence type="ECO:0000313" key="2">
    <source>
        <dbReference type="EMBL" id="KAG1813501.1"/>
    </source>
</evidence>
<dbReference type="EMBL" id="JABBWG010000023">
    <property type="protein sequence ID" value="KAG1813501.1"/>
    <property type="molecule type" value="Genomic_DNA"/>
</dbReference>
<comment type="caution">
    <text evidence="2">The sequence shown here is derived from an EMBL/GenBank/DDBJ whole genome shotgun (WGS) entry which is preliminary data.</text>
</comment>